<sequence length="16" mass="1741">MHSPPAMQNLTCALVK</sequence>
<dbReference type="EMBL" id="GGEC01088842">
    <property type="protein sequence ID" value="MBX69326.1"/>
    <property type="molecule type" value="Transcribed_RNA"/>
</dbReference>
<evidence type="ECO:0000313" key="1">
    <source>
        <dbReference type="EMBL" id="MBX69326.1"/>
    </source>
</evidence>
<name>A0A2P2QQJ8_RHIMU</name>
<protein>
    <submittedName>
        <fullName evidence="1">Splicing factor U2af large subunit B isoform X1</fullName>
    </submittedName>
</protein>
<organism evidence="1">
    <name type="scientific">Rhizophora mucronata</name>
    <name type="common">Asiatic mangrove</name>
    <dbReference type="NCBI Taxonomy" id="61149"/>
    <lineage>
        <taxon>Eukaryota</taxon>
        <taxon>Viridiplantae</taxon>
        <taxon>Streptophyta</taxon>
        <taxon>Embryophyta</taxon>
        <taxon>Tracheophyta</taxon>
        <taxon>Spermatophyta</taxon>
        <taxon>Magnoliopsida</taxon>
        <taxon>eudicotyledons</taxon>
        <taxon>Gunneridae</taxon>
        <taxon>Pentapetalae</taxon>
        <taxon>rosids</taxon>
        <taxon>fabids</taxon>
        <taxon>Malpighiales</taxon>
        <taxon>Rhizophoraceae</taxon>
        <taxon>Rhizophora</taxon>
    </lineage>
</organism>
<accession>A0A2P2QQJ8</accession>
<dbReference type="AlphaFoldDB" id="A0A2P2QQJ8"/>
<proteinExistence type="predicted"/>
<reference evidence="1" key="1">
    <citation type="submission" date="2018-02" db="EMBL/GenBank/DDBJ databases">
        <title>Rhizophora mucronata_Transcriptome.</title>
        <authorList>
            <person name="Meera S.P."/>
            <person name="Sreeshan A."/>
            <person name="Augustine A."/>
        </authorList>
    </citation>
    <scope>NUCLEOTIDE SEQUENCE</scope>
    <source>
        <tissue evidence="1">Leaf</tissue>
    </source>
</reference>